<feature type="region of interest" description="Disordered" evidence="1">
    <location>
        <begin position="125"/>
        <end position="225"/>
    </location>
</feature>
<dbReference type="STRING" id="1182545.A0A072PHA2"/>
<evidence type="ECO:0000313" key="3">
    <source>
        <dbReference type="Proteomes" id="UP000027920"/>
    </source>
</evidence>
<protein>
    <recommendedName>
        <fullName evidence="4">Myb-like domain-containing protein</fullName>
    </recommendedName>
</protein>
<keyword evidence="3" id="KW-1185">Reference proteome</keyword>
<dbReference type="OrthoDB" id="3903267at2759"/>
<comment type="caution">
    <text evidence="2">The sequence shown here is derived from an EMBL/GenBank/DDBJ whole genome shotgun (WGS) entry which is preliminary data.</text>
</comment>
<feature type="compositionally biased region" description="Basic residues" evidence="1">
    <location>
        <begin position="154"/>
        <end position="171"/>
    </location>
</feature>
<feature type="region of interest" description="Disordered" evidence="1">
    <location>
        <begin position="438"/>
        <end position="459"/>
    </location>
</feature>
<evidence type="ECO:0000256" key="1">
    <source>
        <dbReference type="SAM" id="MobiDB-lite"/>
    </source>
</evidence>
<evidence type="ECO:0008006" key="4">
    <source>
        <dbReference type="Google" id="ProtNLM"/>
    </source>
</evidence>
<dbReference type="HOGENOM" id="CLU_513907_0_0_1"/>
<dbReference type="GeneID" id="25284252"/>
<name>A0A072PHA2_9EURO</name>
<accession>A0A072PHA2</accession>
<dbReference type="VEuPathDB" id="FungiDB:A1O9_09343"/>
<dbReference type="AlphaFoldDB" id="A0A072PHA2"/>
<sequence>MADPSTPLRMPARDLVRWNDDIDKGLMLTIQYCCGESGIKIPWRRIAEVMGPKFTEGSITQHLAKLRKRMVADNIPVPPALKRGYNIKTPSKVYCNGNPTIQYEYVLPLYTETPKHVENPALFYSKAGMTPTPTGTGTGVGERSDYQQTTPTKSSKRSGKARSSVRSKGKGRAGGGGMSDDDEDVFMAALDGDSDDDYGAPPKKKTKATRRAKVEKNGSSNGLVINSDGEEVAMVEEYSPTGPASRTRGVKQDYSMLENGEDDAMQSENETVIDYEGQDSEESVVDLADAVDYESASGTEAREASQYAKAYMDELFPVSEALAAAESMVARSNMRSDYMPFNGNDPFNTGNIFGNGTFNGGNAFGNGQNMAMWGSFPCAAPSMVSNVHQPVMHPSFRDPFTGTAVDSFGDPFTTTSVGYAPQGTFPGMYGTRMAPPSIPHRGSTAPHGDSDASAMSPFHRDSNASALSEMNMVNRNNSVSAGTTIAMPNPAHQAMYQNKVEELAGIGNAEEFNPTEFVNEAMLRLGEEEN</sequence>
<proteinExistence type="predicted"/>
<feature type="compositionally biased region" description="Basic residues" evidence="1">
    <location>
        <begin position="202"/>
        <end position="213"/>
    </location>
</feature>
<reference evidence="2 3" key="1">
    <citation type="submission" date="2013-03" db="EMBL/GenBank/DDBJ databases">
        <title>The Genome Sequence of Exophiala aquamarina CBS 119918.</title>
        <authorList>
            <consortium name="The Broad Institute Genomics Platform"/>
            <person name="Cuomo C."/>
            <person name="de Hoog S."/>
            <person name="Gorbushina A."/>
            <person name="Walker B."/>
            <person name="Young S.K."/>
            <person name="Zeng Q."/>
            <person name="Gargeya S."/>
            <person name="Fitzgerald M."/>
            <person name="Haas B."/>
            <person name="Abouelleil A."/>
            <person name="Allen A.W."/>
            <person name="Alvarado L."/>
            <person name="Arachchi H.M."/>
            <person name="Berlin A.M."/>
            <person name="Chapman S.B."/>
            <person name="Gainer-Dewar J."/>
            <person name="Goldberg J."/>
            <person name="Griggs A."/>
            <person name="Gujja S."/>
            <person name="Hansen M."/>
            <person name="Howarth C."/>
            <person name="Imamovic A."/>
            <person name="Ireland A."/>
            <person name="Larimer J."/>
            <person name="McCowan C."/>
            <person name="Murphy C."/>
            <person name="Pearson M."/>
            <person name="Poon T.W."/>
            <person name="Priest M."/>
            <person name="Roberts A."/>
            <person name="Saif S."/>
            <person name="Shea T."/>
            <person name="Sisk P."/>
            <person name="Sykes S."/>
            <person name="Wortman J."/>
            <person name="Nusbaum C."/>
            <person name="Birren B."/>
        </authorList>
    </citation>
    <scope>NUCLEOTIDE SEQUENCE [LARGE SCALE GENOMIC DNA]</scope>
    <source>
        <strain evidence="2 3">CBS 119918</strain>
    </source>
</reference>
<evidence type="ECO:0000313" key="2">
    <source>
        <dbReference type="EMBL" id="KEF54900.1"/>
    </source>
</evidence>
<dbReference type="Proteomes" id="UP000027920">
    <property type="component" value="Unassembled WGS sequence"/>
</dbReference>
<dbReference type="RefSeq" id="XP_013257490.1">
    <property type="nucleotide sequence ID" value="XM_013402036.1"/>
</dbReference>
<dbReference type="EMBL" id="AMGV01000009">
    <property type="protein sequence ID" value="KEF54900.1"/>
    <property type="molecule type" value="Genomic_DNA"/>
</dbReference>
<organism evidence="2 3">
    <name type="scientific">Exophiala aquamarina CBS 119918</name>
    <dbReference type="NCBI Taxonomy" id="1182545"/>
    <lineage>
        <taxon>Eukaryota</taxon>
        <taxon>Fungi</taxon>
        <taxon>Dikarya</taxon>
        <taxon>Ascomycota</taxon>
        <taxon>Pezizomycotina</taxon>
        <taxon>Eurotiomycetes</taxon>
        <taxon>Chaetothyriomycetidae</taxon>
        <taxon>Chaetothyriales</taxon>
        <taxon>Herpotrichiellaceae</taxon>
        <taxon>Exophiala</taxon>
    </lineage>
</organism>
<gene>
    <name evidence="2" type="ORF">A1O9_09343</name>
</gene>